<organism evidence="1 2">
    <name type="scientific">Pseudomonas phage VCM</name>
    <dbReference type="NCBI Taxonomy" id="1729937"/>
    <lineage>
        <taxon>Viruses</taxon>
        <taxon>Duplodnaviria</taxon>
        <taxon>Heunggongvirae</taxon>
        <taxon>Uroviricota</taxon>
        <taxon>Caudoviricetes</taxon>
        <taxon>Vandenendeviridae</taxon>
        <taxon>Gorskivirinae</taxon>
        <taxon>Kremarvirus</taxon>
        <taxon>Kremarvirus VCM</taxon>
        <taxon>Otagovirus VCM</taxon>
    </lineage>
</organism>
<accession>A0A0S4L174</accession>
<evidence type="ECO:0000313" key="1">
    <source>
        <dbReference type="EMBL" id="CUR44297.1"/>
    </source>
</evidence>
<dbReference type="OrthoDB" id="9598at10239"/>
<gene>
    <name evidence="1" type="ORF">VCM_00078</name>
</gene>
<reference evidence="2" key="1">
    <citation type="submission" date="2015-10" db="EMBL/GenBank/DDBJ databases">
        <authorList>
            <person name="Millard A."/>
        </authorList>
    </citation>
    <scope>NUCLEOTIDE SEQUENCE [LARGE SCALE GENOMIC DNA]</scope>
</reference>
<name>A0A0S4L174_9CAUD</name>
<protein>
    <submittedName>
        <fullName evidence="1">Uncharacterized protein</fullName>
    </submittedName>
</protein>
<sequence length="133" mass="15769">MTEHVNNWPKYKAERDALKETRDCVVVSFCEIWGAPYRDAHTHIKRMFGRKNRRGTDTDKCRDAIARCPKTKMAKREWELSERPTLKKFCEMHPTGKYWVFVSKHALAVIDGVVHDHTYGPRRKVKFAFRVYV</sequence>
<evidence type="ECO:0000313" key="2">
    <source>
        <dbReference type="Proteomes" id="UP000204441"/>
    </source>
</evidence>
<dbReference type="Proteomes" id="UP000204441">
    <property type="component" value="Genome"/>
</dbReference>
<dbReference type="EMBL" id="LN887844">
    <property type="protein sequence ID" value="CUR44297.1"/>
    <property type="molecule type" value="Genomic_DNA"/>
</dbReference>
<keyword evidence="2" id="KW-1185">Reference proteome</keyword>
<dbReference type="RefSeq" id="YP_009222676.1">
    <property type="nucleotide sequence ID" value="NC_029065.1"/>
</dbReference>
<dbReference type="GeneID" id="26799047"/>
<proteinExistence type="predicted"/>
<dbReference type="KEGG" id="vg:26799047"/>